<sequence length="48" mass="5612">WLDPSIHDTDYLQQFLKPFDALQMEAFEVSSDVNTPKNNSPNLIQQIY</sequence>
<dbReference type="EMBL" id="JACJHX010000019">
    <property type="protein sequence ID" value="MBA9028798.1"/>
    <property type="molecule type" value="Genomic_DNA"/>
</dbReference>
<proteinExistence type="predicted"/>
<name>A0ABR6CVU3_9BACI</name>
<keyword evidence="2" id="KW-1185">Reference proteome</keyword>
<organism evidence="1 2">
    <name type="scientific">Peribacillus huizhouensis</name>
    <dbReference type="NCBI Taxonomy" id="1501239"/>
    <lineage>
        <taxon>Bacteria</taxon>
        <taxon>Bacillati</taxon>
        <taxon>Bacillota</taxon>
        <taxon>Bacilli</taxon>
        <taxon>Bacillales</taxon>
        <taxon>Bacillaceae</taxon>
        <taxon>Peribacillus</taxon>
    </lineage>
</organism>
<protein>
    <submittedName>
        <fullName evidence="1">SOS response-associated peptidase YedK</fullName>
    </submittedName>
</protein>
<dbReference type="Gene3D" id="3.90.1680.10">
    <property type="entry name" value="SOS response associated peptidase-like"/>
    <property type="match status" value="1"/>
</dbReference>
<dbReference type="InterPro" id="IPR036590">
    <property type="entry name" value="SRAP-like"/>
</dbReference>
<reference evidence="1 2" key="1">
    <citation type="submission" date="2020-08" db="EMBL/GenBank/DDBJ databases">
        <title>Genomic Encyclopedia of Type Strains, Phase IV (KMG-IV): sequencing the most valuable type-strain genomes for metagenomic binning, comparative biology and taxonomic classification.</title>
        <authorList>
            <person name="Goeker M."/>
        </authorList>
    </citation>
    <scope>NUCLEOTIDE SEQUENCE [LARGE SCALE GENOMIC DNA]</scope>
    <source>
        <strain evidence="1 2">DSM 105481</strain>
    </source>
</reference>
<feature type="non-terminal residue" evidence="1">
    <location>
        <position position="1"/>
    </location>
</feature>
<dbReference type="SUPFAM" id="SSF143081">
    <property type="entry name" value="BB1717-like"/>
    <property type="match status" value="1"/>
</dbReference>
<evidence type="ECO:0000313" key="2">
    <source>
        <dbReference type="Proteomes" id="UP000626697"/>
    </source>
</evidence>
<gene>
    <name evidence="1" type="ORF">HNP81_004119</name>
</gene>
<comment type="caution">
    <text evidence="1">The sequence shown here is derived from an EMBL/GenBank/DDBJ whole genome shotgun (WGS) entry which is preliminary data.</text>
</comment>
<dbReference type="Proteomes" id="UP000626697">
    <property type="component" value="Unassembled WGS sequence"/>
</dbReference>
<accession>A0ABR6CVU3</accession>
<evidence type="ECO:0000313" key="1">
    <source>
        <dbReference type="EMBL" id="MBA9028798.1"/>
    </source>
</evidence>